<dbReference type="RefSeq" id="WP_072318434.1">
    <property type="nucleotide sequence ID" value="NZ_FPJE01000020.1"/>
</dbReference>
<proteinExistence type="predicted"/>
<feature type="repeat" description="TPR" evidence="1">
    <location>
        <begin position="132"/>
        <end position="165"/>
    </location>
</feature>
<sequence length="466" mass="54460">MPFSSNEDRNFPISKFESMLKTNDVYFFDADDFEDIIHHYLDMGKVALAKKAIQIGLEQHTSSTTLKLLHIEVLIFENRFDVAEKMLDELALIETSNEEIYIQRANIYSKKDNHVMAIELLKEALVYTDDSADVYSLIGMEHLFLDQYAEAKDCFIKCLDEDPEDYPALYNIIYCFDFLEDHDGAISYLNTYLERNPYSEVGWHQAGKQYFHKKMLKEALAAFDFAIISDDTFIGAYLEKGKVLEKLGRYNEAIANYELTLGLDDPTSFAYLRIGKCHEKLGNDNIAKQYYYKTVHEDPLLDKGWIAITDFYLKQFNYQKAKYYINKALNIDSENIAYWKRCAEINKQLHLYEEADISYQKTIELGNYELQTWTSWCDILVKIGEFENAVHVMLQALEFYPKEACLEYRIAGLYFTLSDYRKGRSHLKNALTDNYDEQIILEELFPSVFDSKTVKNFITDFKKASI</sequence>
<dbReference type="Gene3D" id="1.25.40.10">
    <property type="entry name" value="Tetratricopeptide repeat domain"/>
    <property type="match status" value="2"/>
</dbReference>
<dbReference type="EMBL" id="FPJE01000020">
    <property type="protein sequence ID" value="SFW68003.1"/>
    <property type="molecule type" value="Genomic_DNA"/>
</dbReference>
<feature type="repeat" description="TPR" evidence="1">
    <location>
        <begin position="234"/>
        <end position="267"/>
    </location>
</feature>
<dbReference type="STRING" id="1150368.SAMN02927921_03249"/>
<gene>
    <name evidence="2" type="ORF">SAMN02927921_03249</name>
</gene>
<dbReference type="Pfam" id="PF13174">
    <property type="entry name" value="TPR_6"/>
    <property type="match status" value="1"/>
</dbReference>
<dbReference type="SUPFAM" id="SSF48452">
    <property type="entry name" value="TPR-like"/>
    <property type="match status" value="1"/>
</dbReference>
<dbReference type="AlphaFoldDB" id="A0A1K1R844"/>
<evidence type="ECO:0000313" key="3">
    <source>
        <dbReference type="Proteomes" id="UP000182248"/>
    </source>
</evidence>
<dbReference type="PANTHER" id="PTHR12558:SF13">
    <property type="entry name" value="CELL DIVISION CYCLE PROTEIN 27 HOMOLOG"/>
    <property type="match status" value="1"/>
</dbReference>
<dbReference type="SMART" id="SM00028">
    <property type="entry name" value="TPR"/>
    <property type="match status" value="8"/>
</dbReference>
<protein>
    <submittedName>
        <fullName evidence="2">Tetratricopeptide repeat-containing protein</fullName>
    </submittedName>
</protein>
<dbReference type="PANTHER" id="PTHR12558">
    <property type="entry name" value="CELL DIVISION CYCLE 16,23,27"/>
    <property type="match status" value="1"/>
</dbReference>
<dbReference type="PROSITE" id="PS50005">
    <property type="entry name" value="TPR"/>
    <property type="match status" value="2"/>
</dbReference>
<dbReference type="InterPro" id="IPR011990">
    <property type="entry name" value="TPR-like_helical_dom_sf"/>
</dbReference>
<dbReference type="Pfam" id="PF13181">
    <property type="entry name" value="TPR_8"/>
    <property type="match status" value="2"/>
</dbReference>
<dbReference type="Proteomes" id="UP000182248">
    <property type="component" value="Unassembled WGS sequence"/>
</dbReference>
<organism evidence="2 3">
    <name type="scientific">Sinomicrobium oceani</name>
    <dbReference type="NCBI Taxonomy" id="1150368"/>
    <lineage>
        <taxon>Bacteria</taxon>
        <taxon>Pseudomonadati</taxon>
        <taxon>Bacteroidota</taxon>
        <taxon>Flavobacteriia</taxon>
        <taxon>Flavobacteriales</taxon>
        <taxon>Flavobacteriaceae</taxon>
        <taxon>Sinomicrobium</taxon>
    </lineage>
</organism>
<accession>A0A1K1R844</accession>
<name>A0A1K1R844_9FLAO</name>
<evidence type="ECO:0000313" key="2">
    <source>
        <dbReference type="EMBL" id="SFW68003.1"/>
    </source>
</evidence>
<evidence type="ECO:0000256" key="1">
    <source>
        <dbReference type="PROSITE-ProRule" id="PRU00339"/>
    </source>
</evidence>
<reference evidence="2 3" key="1">
    <citation type="submission" date="2016-11" db="EMBL/GenBank/DDBJ databases">
        <authorList>
            <person name="Jaros S."/>
            <person name="Januszkiewicz K."/>
            <person name="Wedrychowicz H."/>
        </authorList>
    </citation>
    <scope>NUCLEOTIDE SEQUENCE [LARGE SCALE GENOMIC DNA]</scope>
    <source>
        <strain evidence="2 3">CGMCC 1.12145</strain>
    </source>
</reference>
<keyword evidence="3" id="KW-1185">Reference proteome</keyword>
<dbReference type="OrthoDB" id="9803982at2"/>
<keyword evidence="1" id="KW-0802">TPR repeat</keyword>
<dbReference type="InterPro" id="IPR019734">
    <property type="entry name" value="TPR_rpt"/>
</dbReference>